<dbReference type="OrthoDB" id="407198at2759"/>
<evidence type="ECO:0000256" key="1">
    <source>
        <dbReference type="ARBA" id="ARBA00001946"/>
    </source>
</evidence>
<feature type="domain" description="Ribonuclease H1 N-terminal" evidence="9">
    <location>
        <begin position="3"/>
        <end position="46"/>
    </location>
</feature>
<proteinExistence type="inferred from homology"/>
<dbReference type="GO" id="GO:0046872">
    <property type="term" value="F:metal ion binding"/>
    <property type="evidence" value="ECO:0007669"/>
    <property type="project" value="UniProtKB-KW"/>
</dbReference>
<evidence type="ECO:0000256" key="5">
    <source>
        <dbReference type="ARBA" id="ARBA00022723"/>
    </source>
</evidence>
<name>G0S3K0_CHATD</name>
<dbReference type="FunFam" id="3.40.970.10:FF:000001">
    <property type="entry name" value="Ribonuclease H1"/>
    <property type="match status" value="1"/>
</dbReference>
<dbReference type="EMBL" id="GL988041">
    <property type="protein sequence ID" value="EGS20327.1"/>
    <property type="molecule type" value="Genomic_DNA"/>
</dbReference>
<evidence type="ECO:0000313" key="11">
    <source>
        <dbReference type="Proteomes" id="UP000008066"/>
    </source>
</evidence>
<accession>G0S3K0</accession>
<dbReference type="RefSeq" id="XP_006692623.1">
    <property type="nucleotide sequence ID" value="XM_006692560.1"/>
</dbReference>
<dbReference type="GeneID" id="18256191"/>
<dbReference type="Proteomes" id="UP000008066">
    <property type="component" value="Unassembled WGS sequence"/>
</dbReference>
<dbReference type="EC" id="3.1.26.4" evidence="3"/>
<protein>
    <recommendedName>
        <fullName evidence="3">ribonuclease H</fullName>
        <ecNumber evidence="3">3.1.26.4</ecNumber>
    </recommendedName>
</protein>
<dbReference type="InterPro" id="IPR037056">
    <property type="entry name" value="RNase_H1_N_sf"/>
</dbReference>
<evidence type="ECO:0000256" key="4">
    <source>
        <dbReference type="ARBA" id="ARBA00022722"/>
    </source>
</evidence>
<dbReference type="GO" id="GO:0004523">
    <property type="term" value="F:RNA-DNA hybrid ribonuclease activity"/>
    <property type="evidence" value="ECO:0007669"/>
    <property type="project" value="UniProtKB-EC"/>
</dbReference>
<keyword evidence="7" id="KW-0378">Hydrolase</keyword>
<dbReference type="STRING" id="759272.G0S3K0"/>
<evidence type="ECO:0000256" key="6">
    <source>
        <dbReference type="ARBA" id="ARBA00022759"/>
    </source>
</evidence>
<keyword evidence="6" id="KW-0255">Endonuclease</keyword>
<dbReference type="AlphaFoldDB" id="G0S3K0"/>
<keyword evidence="11" id="KW-1185">Reference proteome</keyword>
<evidence type="ECO:0000256" key="8">
    <source>
        <dbReference type="ARBA" id="ARBA00022842"/>
    </source>
</evidence>
<comment type="cofactor">
    <cofactor evidence="1">
        <name>Mg(2+)</name>
        <dbReference type="ChEBI" id="CHEBI:18420"/>
    </cofactor>
</comment>
<dbReference type="SUPFAM" id="SSF55658">
    <property type="entry name" value="L9 N-domain-like"/>
    <property type="match status" value="1"/>
</dbReference>
<dbReference type="Gene3D" id="3.40.970.10">
    <property type="entry name" value="Ribonuclease H1, N-terminal domain"/>
    <property type="match status" value="1"/>
</dbReference>
<dbReference type="Pfam" id="PF01693">
    <property type="entry name" value="Cauli_VI"/>
    <property type="match status" value="1"/>
</dbReference>
<dbReference type="HOGENOM" id="CLU_2061230_0_0_1"/>
<evidence type="ECO:0000313" key="10">
    <source>
        <dbReference type="EMBL" id="EGS20327.1"/>
    </source>
</evidence>
<evidence type="ECO:0000259" key="9">
    <source>
        <dbReference type="Pfam" id="PF01693"/>
    </source>
</evidence>
<gene>
    <name evidence="10" type="ORF">CTHT_0021530</name>
</gene>
<reference evidence="10 11" key="1">
    <citation type="journal article" date="2011" name="Cell">
        <title>Insight into structure and assembly of the nuclear pore complex by utilizing the genome of a eukaryotic thermophile.</title>
        <authorList>
            <person name="Amlacher S."/>
            <person name="Sarges P."/>
            <person name="Flemming D."/>
            <person name="van Noort V."/>
            <person name="Kunze R."/>
            <person name="Devos D.P."/>
            <person name="Arumugam M."/>
            <person name="Bork P."/>
            <person name="Hurt E."/>
        </authorList>
    </citation>
    <scope>NUCLEOTIDE SEQUENCE [LARGE SCALE GENOMIC DNA]</scope>
    <source>
        <strain evidence="11">DSM 1495 / CBS 144.50 / IMI 039719</strain>
    </source>
</reference>
<keyword evidence="8" id="KW-0460">Magnesium</keyword>
<organism evidence="11">
    <name type="scientific">Chaetomium thermophilum (strain DSM 1495 / CBS 144.50 / IMI 039719)</name>
    <name type="common">Thermochaetoides thermophila</name>
    <dbReference type="NCBI Taxonomy" id="759272"/>
    <lineage>
        <taxon>Eukaryota</taxon>
        <taxon>Fungi</taxon>
        <taxon>Dikarya</taxon>
        <taxon>Ascomycota</taxon>
        <taxon>Pezizomycotina</taxon>
        <taxon>Sordariomycetes</taxon>
        <taxon>Sordariomycetidae</taxon>
        <taxon>Sordariales</taxon>
        <taxon>Chaetomiaceae</taxon>
        <taxon>Thermochaetoides</taxon>
    </lineage>
</organism>
<evidence type="ECO:0000256" key="2">
    <source>
        <dbReference type="ARBA" id="ARBA00005300"/>
    </source>
</evidence>
<dbReference type="InterPro" id="IPR011320">
    <property type="entry name" value="RNase_H1_N"/>
</dbReference>
<keyword evidence="4" id="KW-0540">Nuclease</keyword>
<evidence type="ECO:0000256" key="3">
    <source>
        <dbReference type="ARBA" id="ARBA00012180"/>
    </source>
</evidence>
<dbReference type="InterPro" id="IPR009027">
    <property type="entry name" value="Ribosomal_bL9/RNase_H1_N"/>
</dbReference>
<sequence length="119" mass="13346">MPKVYAVRRGKRTGIFNTWDEAKAQVEGFSNAEFKSFRSEAEAQAWLEEKNGTVPQKEAHMRIGPEKREATFRGKAIKLESETTPMSASISPSTVLGQMRWDPRDGSIFLSLKPIDNAS</sequence>
<keyword evidence="5" id="KW-0479">Metal-binding</keyword>
<evidence type="ECO:0000256" key="7">
    <source>
        <dbReference type="ARBA" id="ARBA00022801"/>
    </source>
</evidence>
<comment type="similarity">
    <text evidence="2">Belongs to the RNase H family.</text>
</comment>
<dbReference type="KEGG" id="cthr:CTHT_0021530"/>